<keyword evidence="1" id="KW-0175">Coiled coil</keyword>
<organism evidence="2 3">
    <name type="scientific">Mytilus edulis</name>
    <name type="common">Blue mussel</name>
    <dbReference type="NCBI Taxonomy" id="6550"/>
    <lineage>
        <taxon>Eukaryota</taxon>
        <taxon>Metazoa</taxon>
        <taxon>Spiralia</taxon>
        <taxon>Lophotrochozoa</taxon>
        <taxon>Mollusca</taxon>
        <taxon>Bivalvia</taxon>
        <taxon>Autobranchia</taxon>
        <taxon>Pteriomorphia</taxon>
        <taxon>Mytilida</taxon>
        <taxon>Mytiloidea</taxon>
        <taxon>Mytilidae</taxon>
        <taxon>Mytilinae</taxon>
        <taxon>Mytilus</taxon>
    </lineage>
</organism>
<keyword evidence="3" id="KW-1185">Reference proteome</keyword>
<feature type="coiled-coil region" evidence="1">
    <location>
        <begin position="360"/>
        <end position="394"/>
    </location>
</feature>
<evidence type="ECO:0000313" key="2">
    <source>
        <dbReference type="EMBL" id="CAG2202345.1"/>
    </source>
</evidence>
<evidence type="ECO:0000256" key="1">
    <source>
        <dbReference type="SAM" id="Coils"/>
    </source>
</evidence>
<proteinExistence type="predicted"/>
<name>A0A8S3R0B8_MYTED</name>
<dbReference type="AlphaFoldDB" id="A0A8S3R0B8"/>
<protein>
    <submittedName>
        <fullName evidence="2">Uncharacterized protein</fullName>
    </submittedName>
</protein>
<sequence length="395" mass="45903">MSALQNYSLASARRSGNIRLLEMHGLSVWVLKNKKSSEQEKEDLLWLLKHYCREMAIDIGILLFRPVSATVIKRSGVLYYVRNDTLNHTVSEMKNVITFLEGMLESSPVINILIGVINMLSGLDVDHTCHVLEALRECYIKLSNIDENNQNYYITQALAKTSLLESYIEDLEPWNLLPKVHLAIADMCVRIKTPSMARKAKKHFRLAIQDNANDEITRYTLKSYKCFIEFCISQGDGNDLEEAESLCKINDRKFQNSSKNSYFKQKCEIINELKIECDAVPEQIAPPDYKGEKIKYQHSETRFGVLLKKVLLRNYKSYLSKLNLLSTSRLVGIDTERLSIEREQHDERLSIERERHDERLSIERERLSIEKERLDEAKKTNEILERLVSQLQNTR</sequence>
<gene>
    <name evidence="2" type="ORF">MEDL_16931</name>
</gene>
<reference evidence="2" key="1">
    <citation type="submission" date="2021-03" db="EMBL/GenBank/DDBJ databases">
        <authorList>
            <person name="Bekaert M."/>
        </authorList>
    </citation>
    <scope>NUCLEOTIDE SEQUENCE</scope>
</reference>
<dbReference type="EMBL" id="CAJPWZ010000887">
    <property type="protein sequence ID" value="CAG2202345.1"/>
    <property type="molecule type" value="Genomic_DNA"/>
</dbReference>
<evidence type="ECO:0000313" key="3">
    <source>
        <dbReference type="Proteomes" id="UP000683360"/>
    </source>
</evidence>
<dbReference type="Proteomes" id="UP000683360">
    <property type="component" value="Unassembled WGS sequence"/>
</dbReference>
<accession>A0A8S3R0B8</accession>
<comment type="caution">
    <text evidence="2">The sequence shown here is derived from an EMBL/GenBank/DDBJ whole genome shotgun (WGS) entry which is preliminary data.</text>
</comment>